<dbReference type="PANTHER" id="PTHR39203:SF1">
    <property type="entry name" value="CYTOPLASMIC PROTEIN"/>
    <property type="match status" value="1"/>
</dbReference>
<dbReference type="Proteomes" id="UP000282028">
    <property type="component" value="Unassembled WGS sequence"/>
</dbReference>
<dbReference type="InterPro" id="IPR009326">
    <property type="entry name" value="DUF984"/>
</dbReference>
<comment type="caution">
    <text evidence="2">The sequence shown here is derived from an EMBL/GenBank/DDBJ whole genome shotgun (WGS) entry which is preliminary data.</text>
</comment>
<evidence type="ECO:0000313" key="3">
    <source>
        <dbReference type="Proteomes" id="UP000282028"/>
    </source>
</evidence>
<dbReference type="OrthoDB" id="9807542at2"/>
<evidence type="ECO:0000259" key="1">
    <source>
        <dbReference type="SMART" id="SM01022"/>
    </source>
</evidence>
<dbReference type="SUPFAM" id="SSF88697">
    <property type="entry name" value="PUA domain-like"/>
    <property type="match status" value="1"/>
</dbReference>
<name>A0A3M8CAA7_9BACL</name>
<reference evidence="2 3" key="1">
    <citation type="submission" date="2018-10" db="EMBL/GenBank/DDBJ databases">
        <title>Phylogenomics of Brevibacillus.</title>
        <authorList>
            <person name="Dunlap C."/>
        </authorList>
    </citation>
    <scope>NUCLEOTIDE SEQUENCE [LARGE SCALE GENOMIC DNA]</scope>
    <source>
        <strain evidence="2 3">JCM 12215</strain>
    </source>
</reference>
<dbReference type="Pfam" id="PF04266">
    <property type="entry name" value="ASCH"/>
    <property type="match status" value="1"/>
</dbReference>
<dbReference type="InterPro" id="IPR015947">
    <property type="entry name" value="PUA-like_sf"/>
</dbReference>
<dbReference type="EMBL" id="RHHR01000026">
    <property type="protein sequence ID" value="RNB72317.1"/>
    <property type="molecule type" value="Genomic_DNA"/>
</dbReference>
<dbReference type="AlphaFoldDB" id="A0A3M8CAA7"/>
<feature type="domain" description="ASCH" evidence="1">
    <location>
        <begin position="6"/>
        <end position="127"/>
    </location>
</feature>
<accession>A0A3M8CAA7</accession>
<dbReference type="InterPro" id="IPR007374">
    <property type="entry name" value="ASCH_domain"/>
</dbReference>
<protein>
    <submittedName>
        <fullName evidence="2">ASCH domain-containing protein</fullName>
    </submittedName>
</protein>
<dbReference type="PANTHER" id="PTHR39203">
    <property type="entry name" value="CYTOPLASMIC PROTEIN-RELATED"/>
    <property type="match status" value="1"/>
</dbReference>
<sequence length="128" mass="14790">MIMKRTTFWGRDENDERLVEQIIAGTKTATCTPKCWYDADPDEITEVGELVEVYSKKGAYMCTIEIIDKYELPFGQIDERTVIGENCSSYAEFHADHVFAWESDLKKDGHELTDDTMIVVEHFRLVQS</sequence>
<dbReference type="Gene3D" id="3.10.400.10">
    <property type="entry name" value="Sulfate adenylyltransferase"/>
    <property type="match status" value="1"/>
</dbReference>
<evidence type="ECO:0000313" key="2">
    <source>
        <dbReference type="EMBL" id="RNB72317.1"/>
    </source>
</evidence>
<dbReference type="SMART" id="SM01022">
    <property type="entry name" value="ASCH"/>
    <property type="match status" value="1"/>
</dbReference>
<keyword evidence="3" id="KW-1185">Reference proteome</keyword>
<proteinExistence type="predicted"/>
<gene>
    <name evidence="2" type="ORF">EDM52_14280</name>
</gene>
<organism evidence="2 3">
    <name type="scientific">Brevibacillus invocatus</name>
    <dbReference type="NCBI Taxonomy" id="173959"/>
    <lineage>
        <taxon>Bacteria</taxon>
        <taxon>Bacillati</taxon>
        <taxon>Bacillota</taxon>
        <taxon>Bacilli</taxon>
        <taxon>Bacillales</taxon>
        <taxon>Paenibacillaceae</taxon>
        <taxon>Brevibacillus</taxon>
    </lineage>
</organism>